<dbReference type="EMBL" id="MLHG01000054">
    <property type="protein sequence ID" value="OOF38709.1"/>
    <property type="molecule type" value="Genomic_DNA"/>
</dbReference>
<protein>
    <submittedName>
        <fullName evidence="1">Transposase</fullName>
    </submittedName>
</protein>
<reference evidence="1 2" key="1">
    <citation type="submission" date="2016-10" db="EMBL/GenBank/DDBJ databases">
        <title>Rodentibacter gen. nov. and new species.</title>
        <authorList>
            <person name="Christensen H."/>
        </authorList>
    </citation>
    <scope>NUCLEOTIDE SEQUENCE [LARGE SCALE GENOMIC DNA]</scope>
    <source>
        <strain evidence="1 2">Ppn418</strain>
    </source>
</reference>
<gene>
    <name evidence="1" type="ORF">BKK47_08615</name>
</gene>
<dbReference type="Proteomes" id="UP000189426">
    <property type="component" value="Unassembled WGS sequence"/>
</dbReference>
<name>A0A1V3IDU0_9PAST</name>
<comment type="caution">
    <text evidence="1">The sequence shown here is derived from an EMBL/GenBank/DDBJ whole genome shotgun (WGS) entry which is preliminary data.</text>
</comment>
<dbReference type="RefSeq" id="WP_077462864.1">
    <property type="nucleotide sequence ID" value="NZ_MLHG01000054.1"/>
</dbReference>
<evidence type="ECO:0000313" key="1">
    <source>
        <dbReference type="EMBL" id="OOF38709.1"/>
    </source>
</evidence>
<dbReference type="AlphaFoldDB" id="A0A1V3IDU0"/>
<proteinExistence type="predicted"/>
<organism evidence="1 2">
    <name type="scientific">Rodentibacter mrazii</name>
    <dbReference type="NCBI Taxonomy" id="1908257"/>
    <lineage>
        <taxon>Bacteria</taxon>
        <taxon>Pseudomonadati</taxon>
        <taxon>Pseudomonadota</taxon>
        <taxon>Gammaproteobacteria</taxon>
        <taxon>Pasteurellales</taxon>
        <taxon>Pasteurellaceae</taxon>
        <taxon>Rodentibacter</taxon>
    </lineage>
</organism>
<sequence>MAGLRLDCPECGKALKIRSSTRPSAVVTVAHVYCESCELKGIVRAGFEQGQFAQFSPVAQTHRWAQDNKAETSNKK</sequence>
<dbReference type="STRING" id="1908257.BKK47_08615"/>
<keyword evidence="2" id="KW-1185">Reference proteome</keyword>
<evidence type="ECO:0000313" key="2">
    <source>
        <dbReference type="Proteomes" id="UP000189426"/>
    </source>
</evidence>
<accession>A0A1V3IDU0</accession>